<dbReference type="EMBL" id="JACYTR010000083">
    <property type="protein sequence ID" value="MBD8528104.1"/>
    <property type="molecule type" value="Genomic_DNA"/>
</dbReference>
<feature type="compositionally biased region" description="Basic and acidic residues" evidence="3">
    <location>
        <begin position="1"/>
        <end position="11"/>
    </location>
</feature>
<feature type="region of interest" description="Disordered" evidence="3">
    <location>
        <begin position="1"/>
        <end position="35"/>
    </location>
</feature>
<evidence type="ECO:0000256" key="2">
    <source>
        <dbReference type="SAM" id="Coils"/>
    </source>
</evidence>
<name>A0AAW3ZUI3_9GAMM</name>
<keyword evidence="2" id="KW-0175">Coiled coil</keyword>
<reference evidence="4 5" key="1">
    <citation type="submission" date="2020-09" db="EMBL/GenBank/DDBJ databases">
        <title>Pseudoxanthomonas sp. CAU 1598 isolated from sand of Yaerae Beach.</title>
        <authorList>
            <person name="Kim W."/>
        </authorList>
    </citation>
    <scope>NUCLEOTIDE SEQUENCE [LARGE SCALE GENOMIC DNA]</scope>
    <source>
        <strain evidence="4 5">CAU 1598</strain>
    </source>
</reference>
<protein>
    <submittedName>
        <fullName evidence="4">Toxic anion resistance protein</fullName>
    </submittedName>
</protein>
<organism evidence="4 5">
    <name type="scientific">Pseudomarimonas arenosa</name>
    <dbReference type="NCBI Taxonomy" id="2774145"/>
    <lineage>
        <taxon>Bacteria</taxon>
        <taxon>Pseudomonadati</taxon>
        <taxon>Pseudomonadota</taxon>
        <taxon>Gammaproteobacteria</taxon>
        <taxon>Lysobacterales</taxon>
        <taxon>Lysobacteraceae</taxon>
        <taxon>Pseudomarimonas</taxon>
    </lineage>
</organism>
<keyword evidence="5" id="KW-1185">Reference proteome</keyword>
<feature type="coiled-coil region" evidence="2">
    <location>
        <begin position="351"/>
        <end position="385"/>
    </location>
</feature>
<comment type="similarity">
    <text evidence="1">Belongs to the TelA family.</text>
</comment>
<dbReference type="InterPro" id="IPR008863">
    <property type="entry name" value="Toxic_anion-R_TelA"/>
</dbReference>
<comment type="caution">
    <text evidence="4">The sequence shown here is derived from an EMBL/GenBank/DDBJ whole genome shotgun (WGS) entry which is preliminary data.</text>
</comment>
<evidence type="ECO:0000256" key="3">
    <source>
        <dbReference type="SAM" id="MobiDB-lite"/>
    </source>
</evidence>
<evidence type="ECO:0000256" key="1">
    <source>
        <dbReference type="ARBA" id="ARBA00005541"/>
    </source>
</evidence>
<dbReference type="RefSeq" id="WP_192031524.1">
    <property type="nucleotide sequence ID" value="NZ_JACYTR010000083.1"/>
</dbReference>
<gene>
    <name evidence="4" type="ORF">IFO71_20340</name>
</gene>
<sequence>MQDHPQHDSERQNTLTSPTGPAPEHTVPLNEGTRSAVEDQVERFIAGLLNEDLHSEAFRGRLDSAFALGREEIALATTLMQGRMLQQDFVGIEDGPVFQAIQDMREQLDRLNPGRQGDLSQPHRLLGLLPFGTRLQRYFRRFQAAAVQLNTAMQQLYAARDDMQRDLLELETTRARLWELMQKLQAAMHFAETLDARLEHRVQALQSSDRQRSRALEQEVLYPVRQNLQDMLVQQAVCVNGYLALELLKKTAREMINGCNRVATTGISALAVAQTVARASGNQIRVMNTLEQLNGSIEQLVAQSGQQLGQHIERSAAFGQQPMLGMEALNSMFEQTFAAMDALDEFRSSAIESMRQNNANLRAQLEQAERHVQRQQNLRQEAEWRQALAGPVAV</sequence>
<evidence type="ECO:0000313" key="5">
    <source>
        <dbReference type="Proteomes" id="UP000613768"/>
    </source>
</evidence>
<dbReference type="Pfam" id="PF05816">
    <property type="entry name" value="TelA"/>
    <property type="match status" value="1"/>
</dbReference>
<dbReference type="AlphaFoldDB" id="A0AAW3ZUI3"/>
<accession>A0AAW3ZUI3</accession>
<evidence type="ECO:0000313" key="4">
    <source>
        <dbReference type="EMBL" id="MBD8528104.1"/>
    </source>
</evidence>
<proteinExistence type="inferred from homology"/>
<dbReference type="PANTHER" id="PTHR38432:SF1">
    <property type="entry name" value="TELA-LIKE PROTEIN SAOUHSC_01408"/>
    <property type="match status" value="1"/>
</dbReference>
<dbReference type="Proteomes" id="UP000613768">
    <property type="component" value="Unassembled WGS sequence"/>
</dbReference>
<dbReference type="PANTHER" id="PTHR38432">
    <property type="entry name" value="TELA-LIKE PROTEIN SAOUHSC_01408"/>
    <property type="match status" value="1"/>
</dbReference>